<protein>
    <recommendedName>
        <fullName evidence="3">Reverse transcriptase zinc-binding domain-containing protein</fullName>
    </recommendedName>
</protein>
<dbReference type="PANTHER" id="PTHR33116">
    <property type="entry name" value="REVERSE TRANSCRIPTASE ZINC-BINDING DOMAIN-CONTAINING PROTEIN-RELATED-RELATED"/>
    <property type="match status" value="1"/>
</dbReference>
<sequence>MNWRGGGVFWRGVGSRRCRVCELEEEAGDHLFVSCGFVQAVWDQVSTWCRLPPVFAFEARDLLNLHRYLRDSRKWKKILQLITHTAIGCIWKYRNDLIFNKKKQINLARMLEEMELSSFFWSRSLAKATELT</sequence>
<organism evidence="1 2">
    <name type="scientific">Helianthus annuus</name>
    <name type="common">Common sunflower</name>
    <dbReference type="NCBI Taxonomy" id="4232"/>
    <lineage>
        <taxon>Eukaryota</taxon>
        <taxon>Viridiplantae</taxon>
        <taxon>Streptophyta</taxon>
        <taxon>Embryophyta</taxon>
        <taxon>Tracheophyta</taxon>
        <taxon>Spermatophyta</taxon>
        <taxon>Magnoliopsida</taxon>
        <taxon>eudicotyledons</taxon>
        <taxon>Gunneridae</taxon>
        <taxon>Pentapetalae</taxon>
        <taxon>asterids</taxon>
        <taxon>campanulids</taxon>
        <taxon>Asterales</taxon>
        <taxon>Asteraceae</taxon>
        <taxon>Asteroideae</taxon>
        <taxon>Heliantheae alliance</taxon>
        <taxon>Heliantheae</taxon>
        <taxon>Helianthus</taxon>
    </lineage>
</organism>
<keyword evidence="2" id="KW-1185">Reference proteome</keyword>
<evidence type="ECO:0000313" key="2">
    <source>
        <dbReference type="Proteomes" id="UP000215914"/>
    </source>
</evidence>
<dbReference type="InParanoid" id="A0A251U7U9"/>
<dbReference type="AlphaFoldDB" id="A0A251U7U9"/>
<dbReference type="Proteomes" id="UP000215914">
    <property type="component" value="Chromosome 8"/>
</dbReference>
<evidence type="ECO:0008006" key="3">
    <source>
        <dbReference type="Google" id="ProtNLM"/>
    </source>
</evidence>
<accession>A0A251U7U9</accession>
<evidence type="ECO:0000313" key="1">
    <source>
        <dbReference type="EMBL" id="OTG19447.1"/>
    </source>
</evidence>
<name>A0A251U7U9_HELAN</name>
<reference evidence="2" key="1">
    <citation type="journal article" date="2017" name="Nature">
        <title>The sunflower genome provides insights into oil metabolism, flowering and Asterid evolution.</title>
        <authorList>
            <person name="Badouin H."/>
            <person name="Gouzy J."/>
            <person name="Grassa C.J."/>
            <person name="Murat F."/>
            <person name="Staton S.E."/>
            <person name="Cottret L."/>
            <person name="Lelandais-Briere C."/>
            <person name="Owens G.L."/>
            <person name="Carrere S."/>
            <person name="Mayjonade B."/>
            <person name="Legrand L."/>
            <person name="Gill N."/>
            <person name="Kane N.C."/>
            <person name="Bowers J.E."/>
            <person name="Hubner S."/>
            <person name="Bellec A."/>
            <person name="Berard A."/>
            <person name="Berges H."/>
            <person name="Blanchet N."/>
            <person name="Boniface M.C."/>
            <person name="Brunel D."/>
            <person name="Catrice O."/>
            <person name="Chaidir N."/>
            <person name="Claudel C."/>
            <person name="Donnadieu C."/>
            <person name="Faraut T."/>
            <person name="Fievet G."/>
            <person name="Helmstetter N."/>
            <person name="King M."/>
            <person name="Knapp S.J."/>
            <person name="Lai Z."/>
            <person name="Le Paslier M.C."/>
            <person name="Lippi Y."/>
            <person name="Lorenzon L."/>
            <person name="Mandel J.R."/>
            <person name="Marage G."/>
            <person name="Marchand G."/>
            <person name="Marquand E."/>
            <person name="Bret-Mestries E."/>
            <person name="Morien E."/>
            <person name="Nambeesan S."/>
            <person name="Nguyen T."/>
            <person name="Pegot-Espagnet P."/>
            <person name="Pouilly N."/>
            <person name="Raftis F."/>
            <person name="Sallet E."/>
            <person name="Schiex T."/>
            <person name="Thomas J."/>
            <person name="Vandecasteele C."/>
            <person name="Vares D."/>
            <person name="Vear F."/>
            <person name="Vautrin S."/>
            <person name="Crespi M."/>
            <person name="Mangin B."/>
            <person name="Burke J.M."/>
            <person name="Salse J."/>
            <person name="Munos S."/>
            <person name="Vincourt P."/>
            <person name="Rieseberg L.H."/>
            <person name="Langlade N.B."/>
        </authorList>
    </citation>
    <scope>NUCLEOTIDE SEQUENCE [LARGE SCALE GENOMIC DNA]</scope>
    <source>
        <strain evidence="2">cv. SF193</strain>
    </source>
</reference>
<dbReference type="PANTHER" id="PTHR33116:SF78">
    <property type="entry name" value="OS12G0587133 PROTEIN"/>
    <property type="match status" value="1"/>
</dbReference>
<gene>
    <name evidence="1" type="ORF">HannXRQ_Chr08g0234191</name>
</gene>
<proteinExistence type="predicted"/>
<dbReference type="EMBL" id="CM007897">
    <property type="protein sequence ID" value="OTG19447.1"/>
    <property type="molecule type" value="Genomic_DNA"/>
</dbReference>